<keyword evidence="4" id="KW-0808">Transferase</keyword>
<dbReference type="SFLD" id="SFLDG00358">
    <property type="entry name" value="Main_(cytGST)"/>
    <property type="match status" value="1"/>
</dbReference>
<dbReference type="InterPro" id="IPR036249">
    <property type="entry name" value="Thioredoxin-like_sf"/>
</dbReference>
<dbReference type="Pfam" id="PF13409">
    <property type="entry name" value="GST_N_2"/>
    <property type="match status" value="1"/>
</dbReference>
<dbReference type="EMBL" id="JAADYS010000572">
    <property type="protein sequence ID" value="KAF4468729.1"/>
    <property type="molecule type" value="Genomic_DNA"/>
</dbReference>
<comment type="caution">
    <text evidence="4">The sequence shown here is derived from an EMBL/GenBank/DDBJ whole genome shotgun (WGS) entry which is preliminary data.</text>
</comment>
<dbReference type="OrthoDB" id="202840at2759"/>
<dbReference type="Gene3D" id="3.40.30.10">
    <property type="entry name" value="Glutaredoxin"/>
    <property type="match status" value="1"/>
</dbReference>
<dbReference type="InterPro" id="IPR040079">
    <property type="entry name" value="Glutathione_S-Trfase"/>
</dbReference>
<dbReference type="SUPFAM" id="SSF47616">
    <property type="entry name" value="GST C-terminal domain-like"/>
    <property type="match status" value="1"/>
</dbReference>
<dbReference type="Gene3D" id="1.20.1050.10">
    <property type="match status" value="1"/>
</dbReference>
<evidence type="ECO:0000313" key="5">
    <source>
        <dbReference type="Proteomes" id="UP000554235"/>
    </source>
</evidence>
<dbReference type="PANTHER" id="PTHR43968">
    <property type="match status" value="1"/>
</dbReference>
<dbReference type="Proteomes" id="UP000554235">
    <property type="component" value="Unassembled WGS sequence"/>
</dbReference>
<dbReference type="InterPro" id="IPR004045">
    <property type="entry name" value="Glutathione_S-Trfase_N"/>
</dbReference>
<sequence length="237" mass="26286">MGSQVHADITIYTNQRCPFAHRAHITLEELGIPFKEEIIDLDTPRTPEYLKINPRGLVPSISYNGEIITESAIVAQFLADAYPSTFLPASSDPKGPLVRARINFFADTWSSKIQPHLFKLIYRAPSGSEAEEVAQGAAAEVIKEIEPLLDTAAPFFGGSDKLTLAEALVAPFVVRLFTWAKHGLLPASLFERLEKEAPNFYKWAQAVNKHPSVLSIYKEDVIVDATKKRIAKLKAEV</sequence>
<proteinExistence type="inferred from homology"/>
<dbReference type="InterPro" id="IPR050983">
    <property type="entry name" value="GST_Omega/HSP26"/>
</dbReference>
<dbReference type="CDD" id="cd00570">
    <property type="entry name" value="GST_N_family"/>
    <property type="match status" value="1"/>
</dbReference>
<dbReference type="PANTHER" id="PTHR43968:SF8">
    <property type="entry name" value="S-TRANSFERASE, PUTATIVE (AFU_ORTHOLOGUE AFUA_2G00590)-RELATED"/>
    <property type="match status" value="1"/>
</dbReference>
<evidence type="ECO:0000259" key="3">
    <source>
        <dbReference type="PROSITE" id="PS50405"/>
    </source>
</evidence>
<keyword evidence="5" id="KW-1185">Reference proteome</keyword>
<dbReference type="SFLD" id="SFLDS00019">
    <property type="entry name" value="Glutathione_Transferase_(cytos"/>
    <property type="match status" value="1"/>
</dbReference>
<protein>
    <submittedName>
        <fullName evidence="4">Glutathione S-transferase</fullName>
    </submittedName>
</protein>
<dbReference type="GO" id="GO:0016740">
    <property type="term" value="F:transferase activity"/>
    <property type="evidence" value="ECO:0007669"/>
    <property type="project" value="UniProtKB-KW"/>
</dbReference>
<dbReference type="PROSITE" id="PS51354">
    <property type="entry name" value="GLUTAREDOXIN_2"/>
    <property type="match status" value="1"/>
</dbReference>
<name>A0A8H4LJR4_9HYPO</name>
<dbReference type="InterPro" id="IPR010987">
    <property type="entry name" value="Glutathione-S-Trfase_C-like"/>
</dbReference>
<comment type="similarity">
    <text evidence="1">Belongs to the GST superfamily.</text>
</comment>
<organism evidence="4 5">
    <name type="scientific">Fusarium albosuccineum</name>
    <dbReference type="NCBI Taxonomy" id="1237068"/>
    <lineage>
        <taxon>Eukaryota</taxon>
        <taxon>Fungi</taxon>
        <taxon>Dikarya</taxon>
        <taxon>Ascomycota</taxon>
        <taxon>Pezizomycotina</taxon>
        <taxon>Sordariomycetes</taxon>
        <taxon>Hypocreomycetidae</taxon>
        <taxon>Hypocreales</taxon>
        <taxon>Nectriaceae</taxon>
        <taxon>Fusarium</taxon>
        <taxon>Fusarium decemcellulare species complex</taxon>
    </lineage>
</organism>
<evidence type="ECO:0000313" key="4">
    <source>
        <dbReference type="EMBL" id="KAF4468729.1"/>
    </source>
</evidence>
<evidence type="ECO:0000259" key="2">
    <source>
        <dbReference type="PROSITE" id="PS50404"/>
    </source>
</evidence>
<dbReference type="AlphaFoldDB" id="A0A8H4LJR4"/>
<dbReference type="SUPFAM" id="SSF52833">
    <property type="entry name" value="Thioredoxin-like"/>
    <property type="match status" value="1"/>
</dbReference>
<dbReference type="GO" id="GO:0005737">
    <property type="term" value="C:cytoplasm"/>
    <property type="evidence" value="ECO:0007669"/>
    <property type="project" value="TreeGrafter"/>
</dbReference>
<dbReference type="PROSITE" id="PS50405">
    <property type="entry name" value="GST_CTER"/>
    <property type="match status" value="1"/>
</dbReference>
<feature type="domain" description="GST C-terminal" evidence="3">
    <location>
        <begin position="95"/>
        <end position="233"/>
    </location>
</feature>
<dbReference type="InterPro" id="IPR036282">
    <property type="entry name" value="Glutathione-S-Trfase_C_sf"/>
</dbReference>
<dbReference type="CDD" id="cd00299">
    <property type="entry name" value="GST_C_family"/>
    <property type="match status" value="1"/>
</dbReference>
<evidence type="ECO:0000256" key="1">
    <source>
        <dbReference type="ARBA" id="ARBA00007409"/>
    </source>
</evidence>
<dbReference type="PROSITE" id="PS50404">
    <property type="entry name" value="GST_NTER"/>
    <property type="match status" value="1"/>
</dbReference>
<gene>
    <name evidence="4" type="ORF">FALBO_4381</name>
</gene>
<feature type="domain" description="GST N-terminal" evidence="2">
    <location>
        <begin position="7"/>
        <end position="86"/>
    </location>
</feature>
<reference evidence="4 5" key="1">
    <citation type="submission" date="2020-01" db="EMBL/GenBank/DDBJ databases">
        <title>Identification and distribution of gene clusters putatively required for synthesis of sphingolipid metabolism inhibitors in phylogenetically diverse species of the filamentous fungus Fusarium.</title>
        <authorList>
            <person name="Kim H.-S."/>
            <person name="Busman M."/>
            <person name="Brown D.W."/>
            <person name="Divon H."/>
            <person name="Uhlig S."/>
            <person name="Proctor R.H."/>
        </authorList>
    </citation>
    <scope>NUCLEOTIDE SEQUENCE [LARGE SCALE GENOMIC DNA]</scope>
    <source>
        <strain evidence="4 5">NRRL 20459</strain>
    </source>
</reference>
<accession>A0A8H4LJR4</accession>